<dbReference type="STRING" id="104259.A0A0F7TVX0"/>
<name>A0A0F7TVX0_PENBI</name>
<evidence type="ECO:0000313" key="3">
    <source>
        <dbReference type="EMBL" id="CEJ60819.1"/>
    </source>
</evidence>
<dbReference type="GO" id="GO:0008180">
    <property type="term" value="C:COP9 signalosome"/>
    <property type="evidence" value="ECO:0007669"/>
    <property type="project" value="TreeGrafter"/>
</dbReference>
<dbReference type="PANTHER" id="PTHR10758">
    <property type="entry name" value="26S PROTEASOME NON-ATPASE REGULATORY SUBUNIT 3/COP9 SIGNALOSOME COMPLEX SUBUNIT 3"/>
    <property type="match status" value="1"/>
</dbReference>
<protein>
    <recommendedName>
        <fullName evidence="2">COP9 signalosome complex subunit 3 N-terminal helical repeats domain-containing protein</fullName>
    </recommendedName>
</protein>
<sequence>MEIVEVLMTQSAQLREARNLSNEDYDRQIRENVSSLRHVISTKGLGTFASNDSLLDHFDPVADSLVYMFLLRAQIQAFQEEFRENVPAALLPPGKLWSRIVSYLRTFDPIQVRYAGQEWRQLVEIVAQASQVVSKPILAVRLVRDAMLRLDPSCSVFTSTHLLLVRLCLRAKAYTYALPVLDRHICHFPASTPRASSGFSVLPCAAHDSSLSFITDTSGLSSKLTYKDYLQYFLCGGMIYMALKQWCKAAHFLEVVISMPTVGPISMIMVEAYKKWILVTLLDKGKLSSPSNLIPPHVVKLYQSLAKPYVNLAHSFSGGDLKHLEAEIDAAREIWCTDNNMGLVSQVLGAYTKHTVMGIKQTFAALTVKELAEQASPLRMSDEATEAVIASFIMSGAVKATLLQSSSQGSPTMLRFSNIHSAPQLSDESKVQSCLVRESQSLGSLMEGLDEIGYHVGLSNEFIDTVQRGQTWASVGDVNSGISEDVGLEIEEDLMGEVS</sequence>
<evidence type="ECO:0000256" key="1">
    <source>
        <dbReference type="ARBA" id="ARBA00022490"/>
    </source>
</evidence>
<reference evidence="4" key="1">
    <citation type="journal article" date="2015" name="Genome Announc.">
        <title>Draft genome sequence of the fungus Penicillium brasilianum MG11.</title>
        <authorList>
            <person name="Horn F."/>
            <person name="Linde J."/>
            <person name="Mattern D.J."/>
            <person name="Walther G."/>
            <person name="Guthke R."/>
            <person name="Brakhage A.A."/>
            <person name="Valiante V."/>
        </authorList>
    </citation>
    <scope>NUCLEOTIDE SEQUENCE [LARGE SCALE GENOMIC DNA]</scope>
    <source>
        <strain evidence="4">MG11</strain>
    </source>
</reference>
<evidence type="ECO:0000313" key="4">
    <source>
        <dbReference type="Proteomes" id="UP000042958"/>
    </source>
</evidence>
<dbReference type="OrthoDB" id="29061at2759"/>
<accession>A0A0F7TVX0</accession>
<dbReference type="Pfam" id="PF22788">
    <property type="entry name" value="COP9_hel_rpt"/>
    <property type="match status" value="1"/>
</dbReference>
<keyword evidence="4" id="KW-1185">Reference proteome</keyword>
<organism evidence="3 4">
    <name type="scientific">Penicillium brasilianum</name>
    <dbReference type="NCBI Taxonomy" id="104259"/>
    <lineage>
        <taxon>Eukaryota</taxon>
        <taxon>Fungi</taxon>
        <taxon>Dikarya</taxon>
        <taxon>Ascomycota</taxon>
        <taxon>Pezizomycotina</taxon>
        <taxon>Eurotiomycetes</taxon>
        <taxon>Eurotiomycetidae</taxon>
        <taxon>Eurotiales</taxon>
        <taxon>Aspergillaceae</taxon>
        <taxon>Penicillium</taxon>
    </lineage>
</organism>
<evidence type="ECO:0000259" key="2">
    <source>
        <dbReference type="Pfam" id="PF22788"/>
    </source>
</evidence>
<dbReference type="InterPro" id="IPR055089">
    <property type="entry name" value="COP9_N"/>
</dbReference>
<dbReference type="InterPro" id="IPR050756">
    <property type="entry name" value="CSN3"/>
</dbReference>
<dbReference type="GO" id="GO:0006511">
    <property type="term" value="P:ubiquitin-dependent protein catabolic process"/>
    <property type="evidence" value="ECO:0007669"/>
    <property type="project" value="TreeGrafter"/>
</dbReference>
<dbReference type="Proteomes" id="UP000042958">
    <property type="component" value="Unassembled WGS sequence"/>
</dbReference>
<gene>
    <name evidence="3" type="ORF">PMG11_09376</name>
</gene>
<dbReference type="EMBL" id="CDHK01000009">
    <property type="protein sequence ID" value="CEJ60819.1"/>
    <property type="molecule type" value="Genomic_DNA"/>
</dbReference>
<feature type="domain" description="COP9 signalosome complex subunit 3 N-terminal helical repeats" evidence="2">
    <location>
        <begin position="51"/>
        <end position="291"/>
    </location>
</feature>
<keyword evidence="1" id="KW-0963">Cytoplasm</keyword>
<dbReference type="PANTHER" id="PTHR10758:SF1">
    <property type="entry name" value="COP9 SIGNALOSOME COMPLEX SUBUNIT 3"/>
    <property type="match status" value="1"/>
</dbReference>
<dbReference type="AlphaFoldDB" id="A0A0F7TVX0"/>
<proteinExistence type="predicted"/>